<feature type="compositionally biased region" description="Pro residues" evidence="1">
    <location>
        <begin position="7"/>
        <end position="22"/>
    </location>
</feature>
<evidence type="ECO:0000313" key="3">
    <source>
        <dbReference type="EMBL" id="QGV80358.1"/>
    </source>
</evidence>
<feature type="region of interest" description="Disordered" evidence="1">
    <location>
        <begin position="108"/>
        <end position="156"/>
    </location>
</feature>
<dbReference type="RefSeq" id="WP_156694078.1">
    <property type="nucleotide sequence ID" value="NZ_CP034279.1"/>
</dbReference>
<dbReference type="EMBL" id="CP034279">
    <property type="protein sequence ID" value="QGV80358.1"/>
    <property type="molecule type" value="Genomic_DNA"/>
</dbReference>
<evidence type="ECO:0000256" key="1">
    <source>
        <dbReference type="SAM" id="MobiDB-lite"/>
    </source>
</evidence>
<name>A0A6I6FRQ0_9ACTN</name>
<keyword evidence="2" id="KW-0812">Transmembrane</keyword>
<feature type="compositionally biased region" description="Acidic residues" evidence="1">
    <location>
        <begin position="122"/>
        <end position="132"/>
    </location>
</feature>
<organism evidence="3 4">
    <name type="scientific">Streptomyces ficellus</name>
    <dbReference type="NCBI Taxonomy" id="1977088"/>
    <lineage>
        <taxon>Bacteria</taxon>
        <taxon>Bacillati</taxon>
        <taxon>Actinomycetota</taxon>
        <taxon>Actinomycetes</taxon>
        <taxon>Kitasatosporales</taxon>
        <taxon>Streptomycetaceae</taxon>
        <taxon>Streptomyces</taxon>
    </lineage>
</organism>
<dbReference type="AlphaFoldDB" id="A0A6I6FRQ0"/>
<evidence type="ECO:0000256" key="2">
    <source>
        <dbReference type="SAM" id="Phobius"/>
    </source>
</evidence>
<proteinExistence type="predicted"/>
<keyword evidence="4" id="KW-1185">Reference proteome</keyword>
<feature type="compositionally biased region" description="Low complexity" evidence="1">
    <location>
        <begin position="133"/>
        <end position="145"/>
    </location>
</feature>
<sequence length="169" mass="17893">MSDTTAPVPPPAPAMPPAPPDPAGRRKRSLSALKVAAGALAVASLVTTAVFTVLIWAQHPDTVGEYEEQRRLLTCASAHTDPKTWGEDTDGLDCHKLYDMPKKAWDDTYGVNHPSNRPSDDSSGDSSDESDSSDGSSDSGVDTSGMTYDECMENDDTTLADCQAISESS</sequence>
<evidence type="ECO:0000313" key="4">
    <source>
        <dbReference type="Proteomes" id="UP000422572"/>
    </source>
</evidence>
<gene>
    <name evidence="3" type="ORF">EIZ62_20570</name>
</gene>
<keyword evidence="2" id="KW-1133">Transmembrane helix</keyword>
<dbReference type="KEGG" id="sfic:EIZ62_20570"/>
<accession>A0A6I6FRQ0</accession>
<feature type="region of interest" description="Disordered" evidence="1">
    <location>
        <begin position="1"/>
        <end position="27"/>
    </location>
</feature>
<protein>
    <submittedName>
        <fullName evidence="3">Uncharacterized protein</fullName>
    </submittedName>
</protein>
<keyword evidence="2" id="KW-0472">Membrane</keyword>
<reference evidence="3 4" key="1">
    <citation type="submission" date="2018-12" db="EMBL/GenBank/DDBJ databases">
        <title>Complete genome sequence of Streptomyces ficellus NRRL8067, the producer of ficellomycin, feldamycin and nojirimycin.</title>
        <authorList>
            <person name="Zhang H."/>
            <person name="Yue R."/>
            <person name="Liu Y."/>
            <person name="Li M."/>
            <person name="Mu H."/>
            <person name="Zhang J."/>
        </authorList>
    </citation>
    <scope>NUCLEOTIDE SEQUENCE [LARGE SCALE GENOMIC DNA]</scope>
    <source>
        <strain evidence="3 4">NRRL 8067</strain>
    </source>
</reference>
<dbReference type="Proteomes" id="UP000422572">
    <property type="component" value="Chromosome"/>
</dbReference>
<feature type="transmembrane region" description="Helical" evidence="2">
    <location>
        <begin position="35"/>
        <end position="57"/>
    </location>
</feature>